<dbReference type="Proteomes" id="UP000799291">
    <property type="component" value="Unassembled WGS sequence"/>
</dbReference>
<sequence length="259" mass="28306">MFPNPSKRKASSPLPDEPASKQRKISIDKATEKDVNDATEKNSNSDTEISDAPSSQDLDRTAAELKMKDSVAEDISSPEAPYVPLEQSTIIVQRRLRSVTFKSPVSARSSPQSPDPSASSSSSEHLPSGTRTRQPAARKSASSYPQTTEKKTSAKARRGFLKAPRSNLNLDKGEGFMPSAKSDWKFKYDSPTGWKTADLDKLLMPPARAPKEKPSKYMRLSYDVFGEMPPRALMRGLGVRKKEKKGVVEEGGTESGGDS</sequence>
<protein>
    <submittedName>
        <fullName evidence="2">Uncharacterized protein</fullName>
    </submittedName>
</protein>
<evidence type="ECO:0000313" key="2">
    <source>
        <dbReference type="EMBL" id="KAF2682240.1"/>
    </source>
</evidence>
<reference evidence="2" key="1">
    <citation type="journal article" date="2020" name="Stud. Mycol.">
        <title>101 Dothideomycetes genomes: a test case for predicting lifestyles and emergence of pathogens.</title>
        <authorList>
            <person name="Haridas S."/>
            <person name="Albert R."/>
            <person name="Binder M."/>
            <person name="Bloem J."/>
            <person name="Labutti K."/>
            <person name="Salamov A."/>
            <person name="Andreopoulos B."/>
            <person name="Baker S."/>
            <person name="Barry K."/>
            <person name="Bills G."/>
            <person name="Bluhm B."/>
            <person name="Cannon C."/>
            <person name="Castanera R."/>
            <person name="Culley D."/>
            <person name="Daum C."/>
            <person name="Ezra D."/>
            <person name="Gonzalez J."/>
            <person name="Henrissat B."/>
            <person name="Kuo A."/>
            <person name="Liang C."/>
            <person name="Lipzen A."/>
            <person name="Lutzoni F."/>
            <person name="Magnuson J."/>
            <person name="Mondo S."/>
            <person name="Nolan M."/>
            <person name="Ohm R."/>
            <person name="Pangilinan J."/>
            <person name="Park H.-J."/>
            <person name="Ramirez L."/>
            <person name="Alfaro M."/>
            <person name="Sun H."/>
            <person name="Tritt A."/>
            <person name="Yoshinaga Y."/>
            <person name="Zwiers L.-H."/>
            <person name="Turgeon B."/>
            <person name="Goodwin S."/>
            <person name="Spatafora J."/>
            <person name="Crous P."/>
            <person name="Grigoriev I."/>
        </authorList>
    </citation>
    <scope>NUCLEOTIDE SEQUENCE</scope>
    <source>
        <strain evidence="2">CBS 122367</strain>
    </source>
</reference>
<dbReference type="EMBL" id="MU005588">
    <property type="protein sequence ID" value="KAF2682240.1"/>
    <property type="molecule type" value="Genomic_DNA"/>
</dbReference>
<dbReference type="AlphaFoldDB" id="A0A6G1IW84"/>
<evidence type="ECO:0000313" key="3">
    <source>
        <dbReference type="Proteomes" id="UP000799291"/>
    </source>
</evidence>
<proteinExistence type="predicted"/>
<evidence type="ECO:0000256" key="1">
    <source>
        <dbReference type="SAM" id="MobiDB-lite"/>
    </source>
</evidence>
<feature type="compositionally biased region" description="Basic and acidic residues" evidence="1">
    <location>
        <begin position="57"/>
        <end position="71"/>
    </location>
</feature>
<name>A0A6G1IW84_9PLEO</name>
<gene>
    <name evidence="2" type="ORF">K458DRAFT_405982</name>
</gene>
<feature type="compositionally biased region" description="Basic residues" evidence="1">
    <location>
        <begin position="1"/>
        <end position="10"/>
    </location>
</feature>
<feature type="region of interest" description="Disordered" evidence="1">
    <location>
        <begin position="1"/>
        <end position="176"/>
    </location>
</feature>
<feature type="compositionally biased region" description="Low complexity" evidence="1">
    <location>
        <begin position="106"/>
        <end position="128"/>
    </location>
</feature>
<feature type="region of interest" description="Disordered" evidence="1">
    <location>
        <begin position="236"/>
        <end position="259"/>
    </location>
</feature>
<accession>A0A6G1IW84</accession>
<feature type="compositionally biased region" description="Basic and acidic residues" evidence="1">
    <location>
        <begin position="25"/>
        <end position="40"/>
    </location>
</feature>
<keyword evidence="3" id="KW-1185">Reference proteome</keyword>
<dbReference type="OrthoDB" id="3796643at2759"/>
<organism evidence="2 3">
    <name type="scientific">Lentithecium fluviatile CBS 122367</name>
    <dbReference type="NCBI Taxonomy" id="1168545"/>
    <lineage>
        <taxon>Eukaryota</taxon>
        <taxon>Fungi</taxon>
        <taxon>Dikarya</taxon>
        <taxon>Ascomycota</taxon>
        <taxon>Pezizomycotina</taxon>
        <taxon>Dothideomycetes</taxon>
        <taxon>Pleosporomycetidae</taxon>
        <taxon>Pleosporales</taxon>
        <taxon>Massarineae</taxon>
        <taxon>Lentitheciaceae</taxon>
        <taxon>Lentithecium</taxon>
    </lineage>
</organism>
<feature type="compositionally biased region" description="Polar residues" evidence="1">
    <location>
        <begin position="41"/>
        <end position="56"/>
    </location>
</feature>